<proteinExistence type="predicted"/>
<name>A0A068Y4H2_ECHMU</name>
<gene>
    <name evidence="2" type="ORF">EmuJ_000441600</name>
</gene>
<protein>
    <submittedName>
        <fullName evidence="2">Expressed protein</fullName>
    </submittedName>
</protein>
<evidence type="ECO:0000256" key="1">
    <source>
        <dbReference type="SAM" id="Phobius"/>
    </source>
</evidence>
<evidence type="ECO:0000313" key="3">
    <source>
        <dbReference type="Proteomes" id="UP000017246"/>
    </source>
</evidence>
<keyword evidence="1" id="KW-0812">Transmembrane</keyword>
<accession>A0A068Y4H2</accession>
<organism evidence="2 3">
    <name type="scientific">Echinococcus multilocularis</name>
    <name type="common">Fox tapeworm</name>
    <dbReference type="NCBI Taxonomy" id="6211"/>
    <lineage>
        <taxon>Eukaryota</taxon>
        <taxon>Metazoa</taxon>
        <taxon>Spiralia</taxon>
        <taxon>Lophotrochozoa</taxon>
        <taxon>Platyhelminthes</taxon>
        <taxon>Cestoda</taxon>
        <taxon>Eucestoda</taxon>
        <taxon>Cyclophyllidea</taxon>
        <taxon>Taeniidae</taxon>
        <taxon>Echinococcus</taxon>
    </lineage>
</organism>
<reference evidence="2" key="1">
    <citation type="journal article" date="2013" name="Nature">
        <title>The genomes of four tapeworm species reveal adaptations to parasitism.</title>
        <authorList>
            <person name="Tsai I.J."/>
            <person name="Zarowiecki M."/>
            <person name="Holroyd N."/>
            <person name="Garciarrubio A."/>
            <person name="Sanchez-Flores A."/>
            <person name="Brooks K.L."/>
            <person name="Tracey A."/>
            <person name="Bobes R.J."/>
            <person name="Fragoso G."/>
            <person name="Sciutto E."/>
            <person name="Aslett M."/>
            <person name="Beasley H."/>
            <person name="Bennett H.M."/>
            <person name="Cai J."/>
            <person name="Camicia F."/>
            <person name="Clark R."/>
            <person name="Cucher M."/>
            <person name="De Silva N."/>
            <person name="Day T.A."/>
            <person name="Deplazes P."/>
            <person name="Estrada K."/>
            <person name="Fernandez C."/>
            <person name="Holland P.W."/>
            <person name="Hou J."/>
            <person name="Hu S."/>
            <person name="Huckvale T."/>
            <person name="Hung S.S."/>
            <person name="Kamenetzky L."/>
            <person name="Keane J.A."/>
            <person name="Kiss F."/>
            <person name="Koziol U."/>
            <person name="Lambert O."/>
            <person name="Liu K."/>
            <person name="Luo X."/>
            <person name="Luo Y."/>
            <person name="Macchiaroli N."/>
            <person name="Nichol S."/>
            <person name="Paps J."/>
            <person name="Parkinson J."/>
            <person name="Pouchkina-Stantcheva N."/>
            <person name="Riddiford N."/>
            <person name="Rosenzvit M."/>
            <person name="Salinas G."/>
            <person name="Wasmuth J.D."/>
            <person name="Zamanian M."/>
            <person name="Zheng Y."/>
            <person name="Cai X."/>
            <person name="Soberon X."/>
            <person name="Olson P.D."/>
            <person name="Laclette J.P."/>
            <person name="Brehm K."/>
            <person name="Berriman M."/>
            <person name="Garciarrubio A."/>
            <person name="Bobes R.J."/>
            <person name="Fragoso G."/>
            <person name="Sanchez-Flores A."/>
            <person name="Estrada K."/>
            <person name="Cevallos M.A."/>
            <person name="Morett E."/>
            <person name="Gonzalez V."/>
            <person name="Portillo T."/>
            <person name="Ochoa-Leyva A."/>
            <person name="Jose M.V."/>
            <person name="Sciutto E."/>
            <person name="Landa A."/>
            <person name="Jimenez L."/>
            <person name="Valdes V."/>
            <person name="Carrero J.C."/>
            <person name="Larralde C."/>
            <person name="Morales-Montor J."/>
            <person name="Limon-Lason J."/>
            <person name="Soberon X."/>
            <person name="Laclette J.P."/>
        </authorList>
    </citation>
    <scope>NUCLEOTIDE SEQUENCE [LARGE SCALE GENOMIC DNA]</scope>
</reference>
<keyword evidence="3" id="KW-1185">Reference proteome</keyword>
<keyword evidence="1" id="KW-1133">Transmembrane helix</keyword>
<dbReference type="AlphaFoldDB" id="A0A068Y4H2"/>
<keyword evidence="1" id="KW-0472">Membrane</keyword>
<feature type="transmembrane region" description="Helical" evidence="1">
    <location>
        <begin position="54"/>
        <end position="72"/>
    </location>
</feature>
<evidence type="ECO:0000313" key="2">
    <source>
        <dbReference type="EMBL" id="CDS37181.1"/>
    </source>
</evidence>
<reference evidence="2" key="2">
    <citation type="submission" date="2015-11" db="EMBL/GenBank/DDBJ databases">
        <authorList>
            <person name="Zhang Y."/>
            <person name="Guo Z."/>
        </authorList>
    </citation>
    <scope>NUCLEOTIDE SEQUENCE</scope>
</reference>
<dbReference type="Proteomes" id="UP000017246">
    <property type="component" value="Unassembled WGS sequence"/>
</dbReference>
<sequence>MTILRGRLFGRGPHCLAFDLKEVMIAARLPVLVCKRAYRPIVIRSKRPITTKERVGMCIAFFSIFIPPLFVLRKMMAFSEYKGP</sequence>
<dbReference type="EMBL" id="LN902843">
    <property type="protein sequence ID" value="CDS37181.1"/>
    <property type="molecule type" value="Genomic_DNA"/>
</dbReference>